<feature type="compositionally biased region" description="Low complexity" evidence="1">
    <location>
        <begin position="65"/>
        <end position="78"/>
    </location>
</feature>
<dbReference type="EMBL" id="MKKU01000375">
    <property type="protein sequence ID" value="RNF14161.1"/>
    <property type="molecule type" value="Genomic_DNA"/>
</dbReference>
<keyword evidence="2" id="KW-1133">Transmembrane helix</keyword>
<comment type="caution">
    <text evidence="4">The sequence shown here is derived from an EMBL/GenBank/DDBJ whole genome shotgun (WGS) entry which is preliminary data.</text>
</comment>
<keyword evidence="5" id="KW-1185">Reference proteome</keyword>
<feature type="region of interest" description="Disordered" evidence="1">
    <location>
        <begin position="43"/>
        <end position="98"/>
    </location>
</feature>
<evidence type="ECO:0000256" key="3">
    <source>
        <dbReference type="SAM" id="SignalP"/>
    </source>
</evidence>
<feature type="chain" id="PRO_5019095745" evidence="3">
    <location>
        <begin position="22"/>
        <end position="271"/>
    </location>
</feature>
<name>A0A422P8V9_9TRYP</name>
<dbReference type="AlphaFoldDB" id="A0A422P8V9"/>
<dbReference type="GeneID" id="40319538"/>
<feature type="transmembrane region" description="Helical" evidence="2">
    <location>
        <begin position="197"/>
        <end position="219"/>
    </location>
</feature>
<accession>A0A422P8V9</accession>
<evidence type="ECO:0000256" key="1">
    <source>
        <dbReference type="SAM" id="MobiDB-lite"/>
    </source>
</evidence>
<feature type="compositionally biased region" description="Low complexity" evidence="1">
    <location>
        <begin position="43"/>
        <end position="58"/>
    </location>
</feature>
<evidence type="ECO:0000313" key="4">
    <source>
        <dbReference type="EMBL" id="RNF14161.1"/>
    </source>
</evidence>
<evidence type="ECO:0000256" key="2">
    <source>
        <dbReference type="SAM" id="Phobius"/>
    </source>
</evidence>
<feature type="compositionally biased region" description="Polar residues" evidence="1">
    <location>
        <begin position="87"/>
        <end position="98"/>
    </location>
</feature>
<proteinExistence type="predicted"/>
<reference evidence="4 5" key="1">
    <citation type="journal article" date="2018" name="BMC Genomics">
        <title>Genomic comparison of Trypanosoma conorhini and Trypanosoma rangeli to Trypanosoma cruzi strains of high and low virulence.</title>
        <authorList>
            <person name="Bradwell K.R."/>
            <person name="Koparde V.N."/>
            <person name="Matveyev A.V."/>
            <person name="Serrano M.G."/>
            <person name="Alves J.M."/>
            <person name="Parikh H."/>
            <person name="Huang B."/>
            <person name="Lee V."/>
            <person name="Espinosa-Alvarez O."/>
            <person name="Ortiz P.A."/>
            <person name="Costa-Martins A.G."/>
            <person name="Teixeira M.M."/>
            <person name="Buck G.A."/>
        </authorList>
    </citation>
    <scope>NUCLEOTIDE SEQUENCE [LARGE SCALE GENOMIC DNA]</scope>
    <source>
        <strain evidence="4 5">025E</strain>
    </source>
</reference>
<dbReference type="OrthoDB" id="252754at2759"/>
<sequence length="271" mass="28254">MMASVIIQFLAFLLCTGACAASPAAVVDAVDALRPLPLRTGPVTASATATATPSASVTADHHRTTVPLSSSVTPSATLAPPPPERTVTASGHHTVTPAVTPSLSPQAWVDVYFEVENVSLTPVRLVALLRRVVWSGTSVEMVAGGVFADTWDQVFFESARRAGEAVAAANEGEVPGVRSASYAAPAAPTHKSSDTTVVVVVVVVVIVVLALAAAGVLFCRSYYRGKDWRSGRYDEDFAMNSATTPVNLNELLLTNLGGDGRRSQDHKSVAS</sequence>
<protein>
    <submittedName>
        <fullName evidence="4">Uncharacterized protein</fullName>
    </submittedName>
</protein>
<keyword evidence="3" id="KW-0732">Signal</keyword>
<evidence type="ECO:0000313" key="5">
    <source>
        <dbReference type="Proteomes" id="UP000284403"/>
    </source>
</evidence>
<organism evidence="4 5">
    <name type="scientific">Trypanosoma conorhini</name>
    <dbReference type="NCBI Taxonomy" id="83891"/>
    <lineage>
        <taxon>Eukaryota</taxon>
        <taxon>Discoba</taxon>
        <taxon>Euglenozoa</taxon>
        <taxon>Kinetoplastea</taxon>
        <taxon>Metakinetoplastina</taxon>
        <taxon>Trypanosomatida</taxon>
        <taxon>Trypanosomatidae</taxon>
        <taxon>Trypanosoma</taxon>
    </lineage>
</organism>
<feature type="signal peptide" evidence="3">
    <location>
        <begin position="1"/>
        <end position="21"/>
    </location>
</feature>
<keyword evidence="2" id="KW-0812">Transmembrane</keyword>
<keyword evidence="2" id="KW-0472">Membrane</keyword>
<dbReference type="RefSeq" id="XP_029227060.1">
    <property type="nucleotide sequence ID" value="XM_029372817.1"/>
</dbReference>
<dbReference type="Proteomes" id="UP000284403">
    <property type="component" value="Unassembled WGS sequence"/>
</dbReference>
<gene>
    <name evidence="4" type="ORF">Tco025E_05927</name>
</gene>